<dbReference type="STRING" id="1189619.pgond44_00720"/>
<feature type="domain" description="Tyr recombinase" evidence="3">
    <location>
        <begin position="227"/>
        <end position="400"/>
    </location>
</feature>
<dbReference type="InterPro" id="IPR025269">
    <property type="entry name" value="SAM-like_dom"/>
</dbReference>
<accession>N1WZK6</accession>
<dbReference type="InterPro" id="IPR010998">
    <property type="entry name" value="Integrase_recombinase_N"/>
</dbReference>
<name>N1WZK6_9FLAO</name>
<comment type="caution">
    <text evidence="5">The sequence shown here is derived from an EMBL/GenBank/DDBJ whole genome shotgun (WGS) entry which is preliminary data.</text>
</comment>
<proteinExistence type="predicted"/>
<dbReference type="RefSeq" id="WP_003434798.1">
    <property type="nucleotide sequence ID" value="NZ_APLF01000001.1"/>
</dbReference>
<dbReference type="AlphaFoldDB" id="N1WZK6"/>
<keyword evidence="1" id="KW-0238">DNA-binding</keyword>
<evidence type="ECO:0000313" key="5">
    <source>
        <dbReference type="EMBL" id="EMY82602.1"/>
    </source>
</evidence>
<organism evidence="5 6">
    <name type="scientific">Psychroflexus gondwanensis ACAM 44</name>
    <dbReference type="NCBI Taxonomy" id="1189619"/>
    <lineage>
        <taxon>Bacteria</taxon>
        <taxon>Pseudomonadati</taxon>
        <taxon>Bacteroidota</taxon>
        <taxon>Flavobacteriia</taxon>
        <taxon>Flavobacteriales</taxon>
        <taxon>Flavobacteriaceae</taxon>
        <taxon>Psychroflexus</taxon>
    </lineage>
</organism>
<gene>
    <name evidence="5" type="ORF">pgond44_00720</name>
</gene>
<keyword evidence="6" id="KW-1185">Reference proteome</keyword>
<protein>
    <submittedName>
        <fullName evidence="5">Integrase</fullName>
    </submittedName>
</protein>
<dbReference type="InterPro" id="IPR002104">
    <property type="entry name" value="Integrase_catalytic"/>
</dbReference>
<evidence type="ECO:0000313" key="6">
    <source>
        <dbReference type="Proteomes" id="UP000012317"/>
    </source>
</evidence>
<dbReference type="eggNOG" id="COG0582">
    <property type="taxonomic scope" value="Bacteria"/>
</dbReference>
<evidence type="ECO:0000259" key="3">
    <source>
        <dbReference type="Pfam" id="PF00589"/>
    </source>
</evidence>
<dbReference type="Pfam" id="PF13102">
    <property type="entry name" value="Phage_int_SAM_5"/>
    <property type="match status" value="1"/>
</dbReference>
<dbReference type="EMBL" id="APLF01000001">
    <property type="protein sequence ID" value="EMY82602.1"/>
    <property type="molecule type" value="Genomic_DNA"/>
</dbReference>
<evidence type="ECO:0000259" key="4">
    <source>
        <dbReference type="Pfam" id="PF13102"/>
    </source>
</evidence>
<dbReference type="Proteomes" id="UP000012317">
    <property type="component" value="Unassembled WGS sequence"/>
</dbReference>
<evidence type="ECO:0000256" key="1">
    <source>
        <dbReference type="ARBA" id="ARBA00023125"/>
    </source>
</evidence>
<dbReference type="Gene3D" id="1.10.150.130">
    <property type="match status" value="1"/>
</dbReference>
<dbReference type="Pfam" id="PF00589">
    <property type="entry name" value="Phage_integrase"/>
    <property type="match status" value="1"/>
</dbReference>
<feature type="domain" description="Phage integrase SAM-like" evidence="4">
    <location>
        <begin position="114"/>
        <end position="200"/>
    </location>
</feature>
<dbReference type="GO" id="GO:0015074">
    <property type="term" value="P:DNA integration"/>
    <property type="evidence" value="ECO:0007669"/>
    <property type="project" value="InterPro"/>
</dbReference>
<dbReference type="Gene3D" id="1.10.443.10">
    <property type="entry name" value="Intergrase catalytic core"/>
    <property type="match status" value="1"/>
</dbReference>
<sequence length="419" mass="50499">MATIKFYYRSTKDRGPLSFKFLHSHKGKNFQYWVKTKVEVSKYYWENYHTKSEIENYDMEHFQLETKSELNKIKKHILKEFTNKPDQTSLSKAWIETEISQYYFNSNDYIPRALTEYIEFYLKVRSDNLKDSTKKKYRVLKNKIIRYEEKRNQTVLIKNIGERFKDDFEKYQKENKYAQNTIHRDIGLIKTYCKHARKYGLETHPQLDFLKVEQEEVDVIYLNDSELDSIREMKNLSNDMQTTKDWLLLSCNLGQRVSDFMEFDFSKTWWEDGFGYMNFIQQKTDKRMTIPLFQEVINILKRYNNNFPKKMQNSKYNKKLKELCKIAGINQKIPGKILQKIEGVDGYRRVKGEYEKYNLISSHVGRRSFATNYYGKIKTSYIISITGHTTEKMYRNYLPKSMNYAREIHEQMAMLKKTA</sequence>
<dbReference type="InterPro" id="IPR013762">
    <property type="entry name" value="Integrase-like_cat_sf"/>
</dbReference>
<dbReference type="GO" id="GO:0003677">
    <property type="term" value="F:DNA binding"/>
    <property type="evidence" value="ECO:0007669"/>
    <property type="project" value="UniProtKB-KW"/>
</dbReference>
<dbReference type="GO" id="GO:0006310">
    <property type="term" value="P:DNA recombination"/>
    <property type="evidence" value="ECO:0007669"/>
    <property type="project" value="UniProtKB-KW"/>
</dbReference>
<dbReference type="SUPFAM" id="SSF56349">
    <property type="entry name" value="DNA breaking-rejoining enzymes"/>
    <property type="match status" value="1"/>
</dbReference>
<reference evidence="5 6" key="1">
    <citation type="journal article" date="2014" name="Genome Biol. Evol.">
        <title>Extensive gene acquisition in the extremely psychrophilic bacterial species Psychroflexus torquis and the link to sea-ice ecosystem specialism.</title>
        <authorList>
            <person name="Feng S."/>
            <person name="Powell S.M."/>
            <person name="Wilson R."/>
            <person name="Bowman J.P."/>
        </authorList>
    </citation>
    <scope>NUCLEOTIDE SEQUENCE [LARGE SCALE GENOMIC DNA]</scope>
    <source>
        <strain evidence="5 6">ACAM 44</strain>
    </source>
</reference>
<evidence type="ECO:0000256" key="2">
    <source>
        <dbReference type="ARBA" id="ARBA00023172"/>
    </source>
</evidence>
<dbReference type="InterPro" id="IPR011010">
    <property type="entry name" value="DNA_brk_join_enz"/>
</dbReference>
<keyword evidence="2" id="KW-0233">DNA recombination</keyword>